<dbReference type="Pfam" id="PF00249">
    <property type="entry name" value="Myb_DNA-binding"/>
    <property type="match status" value="1"/>
</dbReference>
<dbReference type="EMBL" id="BRYA01001461">
    <property type="protein sequence ID" value="GMI43781.1"/>
    <property type="molecule type" value="Genomic_DNA"/>
</dbReference>
<feature type="compositionally biased region" description="Basic and acidic residues" evidence="2">
    <location>
        <begin position="443"/>
        <end position="453"/>
    </location>
</feature>
<feature type="compositionally biased region" description="Low complexity" evidence="2">
    <location>
        <begin position="454"/>
        <end position="463"/>
    </location>
</feature>
<keyword evidence="6" id="KW-1185">Reference proteome</keyword>
<accession>A0A9W7LBK9</accession>
<evidence type="ECO:0000256" key="1">
    <source>
        <dbReference type="ARBA" id="ARBA00023242"/>
    </source>
</evidence>
<evidence type="ECO:0000313" key="5">
    <source>
        <dbReference type="EMBL" id="GMI43781.1"/>
    </source>
</evidence>
<dbReference type="SUPFAM" id="SSF46689">
    <property type="entry name" value="Homeodomain-like"/>
    <property type="match status" value="1"/>
</dbReference>
<evidence type="ECO:0000259" key="4">
    <source>
        <dbReference type="PROSITE" id="PS51294"/>
    </source>
</evidence>
<organism evidence="5 6">
    <name type="scientific">Triparma columacea</name>
    <dbReference type="NCBI Taxonomy" id="722753"/>
    <lineage>
        <taxon>Eukaryota</taxon>
        <taxon>Sar</taxon>
        <taxon>Stramenopiles</taxon>
        <taxon>Ochrophyta</taxon>
        <taxon>Bolidophyceae</taxon>
        <taxon>Parmales</taxon>
        <taxon>Triparmaceae</taxon>
        <taxon>Triparma</taxon>
    </lineage>
</organism>
<comment type="caution">
    <text evidence="5">The sequence shown here is derived from an EMBL/GenBank/DDBJ whole genome shotgun (WGS) entry which is preliminary data.</text>
</comment>
<dbReference type="OrthoDB" id="68740at2759"/>
<protein>
    <submittedName>
        <fullName evidence="5">Uncharacterized protein</fullName>
    </submittedName>
</protein>
<evidence type="ECO:0000256" key="2">
    <source>
        <dbReference type="SAM" id="MobiDB-lite"/>
    </source>
</evidence>
<dbReference type="InterPro" id="IPR009057">
    <property type="entry name" value="Homeodomain-like_sf"/>
</dbReference>
<dbReference type="PROSITE" id="PS50090">
    <property type="entry name" value="MYB_LIKE"/>
    <property type="match status" value="1"/>
</dbReference>
<feature type="region of interest" description="Disordered" evidence="2">
    <location>
        <begin position="363"/>
        <end position="463"/>
    </location>
</feature>
<reference evidence="6" key="1">
    <citation type="journal article" date="2023" name="Commun. Biol.">
        <title>Genome analysis of Parmales, the sister group of diatoms, reveals the evolutionary specialization of diatoms from phago-mixotrophs to photoautotrophs.</title>
        <authorList>
            <person name="Ban H."/>
            <person name="Sato S."/>
            <person name="Yoshikawa S."/>
            <person name="Yamada K."/>
            <person name="Nakamura Y."/>
            <person name="Ichinomiya M."/>
            <person name="Sato N."/>
            <person name="Blanc-Mathieu R."/>
            <person name="Endo H."/>
            <person name="Kuwata A."/>
            <person name="Ogata H."/>
        </authorList>
    </citation>
    <scope>NUCLEOTIDE SEQUENCE [LARGE SCALE GENOMIC DNA]</scope>
</reference>
<dbReference type="InterPro" id="IPR001005">
    <property type="entry name" value="SANT/Myb"/>
</dbReference>
<name>A0A9W7LBK9_9STRA</name>
<feature type="region of interest" description="Disordered" evidence="2">
    <location>
        <begin position="58"/>
        <end position="81"/>
    </location>
</feature>
<keyword evidence="1" id="KW-0539">Nucleus</keyword>
<dbReference type="Gene3D" id="1.10.10.60">
    <property type="entry name" value="Homeodomain-like"/>
    <property type="match status" value="1"/>
</dbReference>
<feature type="domain" description="Myb-like" evidence="3">
    <location>
        <begin position="1"/>
        <end position="51"/>
    </location>
</feature>
<dbReference type="PROSITE" id="PS51294">
    <property type="entry name" value="HTH_MYB"/>
    <property type="match status" value="1"/>
</dbReference>
<dbReference type="AlphaFoldDB" id="A0A9W7LBK9"/>
<feature type="compositionally biased region" description="Low complexity" evidence="2">
    <location>
        <begin position="376"/>
        <end position="394"/>
    </location>
</feature>
<dbReference type="InterPro" id="IPR017930">
    <property type="entry name" value="Myb_dom"/>
</dbReference>
<feature type="region of interest" description="Disordered" evidence="2">
    <location>
        <begin position="303"/>
        <end position="324"/>
    </location>
</feature>
<evidence type="ECO:0000259" key="3">
    <source>
        <dbReference type="PROSITE" id="PS50090"/>
    </source>
</evidence>
<feature type="compositionally biased region" description="Basic residues" evidence="2">
    <location>
        <begin position="432"/>
        <end position="442"/>
    </location>
</feature>
<dbReference type="PANTHER" id="PTHR46734">
    <property type="entry name" value="TELOMERIC REPEAT-BINDING FACTOR 1 TERF1"/>
    <property type="match status" value="1"/>
</dbReference>
<evidence type="ECO:0000313" key="6">
    <source>
        <dbReference type="Proteomes" id="UP001165065"/>
    </source>
</evidence>
<feature type="domain" description="HTH myb-type" evidence="4">
    <location>
        <begin position="1"/>
        <end position="55"/>
    </location>
</feature>
<dbReference type="CDD" id="cd11660">
    <property type="entry name" value="SANT_TRF"/>
    <property type="match status" value="1"/>
</dbReference>
<dbReference type="PANTHER" id="PTHR46734:SF1">
    <property type="entry name" value="TELOMERIC REPEAT-BINDING FACTOR 1"/>
    <property type="match status" value="1"/>
</dbReference>
<dbReference type="SMART" id="SM00717">
    <property type="entry name" value="SANT"/>
    <property type="match status" value="1"/>
</dbReference>
<proteinExistence type="predicted"/>
<sequence>MRRAFHVNEDEAIKQGVRVFGEGNWAKIKANFPELENRSGVQIKDRFRNMMKKEKEVSAKIASGNPVTPGSSAKKGSAEKKKVPKLELMEYVPDVPVASPAEIKSPGKSECPTLDDCAPKMLVADVPQVPPSPQTSKTVVYFEITIKNLSCTLYEIGLVQKTFPALYELCHHAKEGVRKLMNIISTYDSAEEWSGAHILEIFKDANITFENFEGLRENISSCIEAFSSSLVNEGKSLDDTLPFMKELSRIILKVYDGKTLEECMGKCKERNLSASVVKSQTGVVRPGKPDIALIYHGVEMEMPKPKPKKVKKQQEKTTTQTTTEATAMSTATTTTAMIETKSKTKIKTKSAASKQDKATFKQLFGKGKGKGKGKAIKAAAAPSATAAPSQSTPPAKKKKGIAVDLVSSPSKSPGKRSVSFAAELAKSGPIQIKKKAKKNRKGKKEEEGGKKESASAAAPTPATKVSPDLGGIVVILTQKLASGEISGSEYKTAIEALNLN</sequence>
<dbReference type="InterPro" id="IPR052450">
    <property type="entry name" value="TRBD-Containing_Protein"/>
</dbReference>
<gene>
    <name evidence="5" type="ORF">TrCOL_g12214</name>
</gene>
<dbReference type="Proteomes" id="UP001165065">
    <property type="component" value="Unassembled WGS sequence"/>
</dbReference>